<keyword evidence="2" id="KW-1185">Reference proteome</keyword>
<name>A0A9Q0APC3_9PEZI</name>
<comment type="caution">
    <text evidence="1">The sequence shown here is derived from an EMBL/GenBank/DDBJ whole genome shotgun (WGS) entry which is preliminary data.</text>
</comment>
<reference evidence="1" key="1">
    <citation type="submission" date="2021-03" db="EMBL/GenBank/DDBJ databases">
        <title>Revisited historic fungal species revealed as producer of novel bioactive compounds through whole genome sequencing and comparative genomics.</title>
        <authorList>
            <person name="Vignolle G.A."/>
            <person name="Hochenegger N."/>
            <person name="Mach R.L."/>
            <person name="Mach-Aigner A.R."/>
            <person name="Javad Rahimi M."/>
            <person name="Salim K.A."/>
            <person name="Chan C.M."/>
            <person name="Lim L.B.L."/>
            <person name="Cai F."/>
            <person name="Druzhinina I.S."/>
            <person name="U'Ren J.M."/>
            <person name="Derntl C."/>
        </authorList>
    </citation>
    <scope>NUCLEOTIDE SEQUENCE</scope>
    <source>
        <strain evidence="1">TUCIM 5799</strain>
    </source>
</reference>
<dbReference type="EMBL" id="JAFIMR010000015">
    <property type="protein sequence ID" value="KAI1869450.1"/>
    <property type="molecule type" value="Genomic_DNA"/>
</dbReference>
<accession>A0A9Q0APC3</accession>
<proteinExistence type="predicted"/>
<dbReference type="AlphaFoldDB" id="A0A9Q0APC3"/>
<dbReference type="Proteomes" id="UP000829685">
    <property type="component" value="Unassembled WGS sequence"/>
</dbReference>
<protein>
    <submittedName>
        <fullName evidence="1">Uncharacterized protein</fullName>
    </submittedName>
</protein>
<sequence>MNSITTGIEPHAFRYRYVNPDHLCICDHHRGDPYGRPVAAWTSSTTDLPMLCLECWAATIVDSPNLCSTSIEDWTDSLPSDDLALFRVQAILPAIEARVEKEHTPWRTAYDFREFMHLFQQEFLPDFWDFVDQADPDEEWAAVSVILEGLLGFTGVYADMDEGKTWAELVVRFPAMATDEFRQHIRSLFQEVFPKRIRRQARLRITTH</sequence>
<evidence type="ECO:0000313" key="2">
    <source>
        <dbReference type="Proteomes" id="UP000829685"/>
    </source>
</evidence>
<evidence type="ECO:0000313" key="1">
    <source>
        <dbReference type="EMBL" id="KAI1869450.1"/>
    </source>
</evidence>
<gene>
    <name evidence="1" type="ORF">JX265_006540</name>
</gene>
<organism evidence="1 2">
    <name type="scientific">Neoarthrinium moseri</name>
    <dbReference type="NCBI Taxonomy" id="1658444"/>
    <lineage>
        <taxon>Eukaryota</taxon>
        <taxon>Fungi</taxon>
        <taxon>Dikarya</taxon>
        <taxon>Ascomycota</taxon>
        <taxon>Pezizomycotina</taxon>
        <taxon>Sordariomycetes</taxon>
        <taxon>Xylariomycetidae</taxon>
        <taxon>Amphisphaeriales</taxon>
        <taxon>Apiosporaceae</taxon>
        <taxon>Neoarthrinium</taxon>
    </lineage>
</organism>